<evidence type="ECO:0000259" key="22">
    <source>
        <dbReference type="SMART" id="SM00385"/>
    </source>
</evidence>
<dbReference type="InterPro" id="IPR001594">
    <property type="entry name" value="Palmitoyltrfase_DHHC"/>
</dbReference>
<evidence type="ECO:0000256" key="19">
    <source>
        <dbReference type="HAMAP-Rule" id="MF_03199"/>
    </source>
</evidence>
<evidence type="ECO:0000256" key="3">
    <source>
        <dbReference type="ARBA" id="ARBA00008638"/>
    </source>
</evidence>
<evidence type="ECO:0000256" key="15">
    <source>
        <dbReference type="ARBA" id="ARBA00023242"/>
    </source>
</evidence>
<evidence type="ECO:0000256" key="16">
    <source>
        <dbReference type="ARBA" id="ARBA00023288"/>
    </source>
</evidence>
<feature type="transmembrane region" description="Helical" evidence="19">
    <location>
        <begin position="501"/>
        <end position="521"/>
    </location>
</feature>
<dbReference type="OrthoDB" id="331948at2759"/>
<evidence type="ECO:0000256" key="1">
    <source>
        <dbReference type="ARBA" id="ARBA00004123"/>
    </source>
</evidence>
<comment type="similarity">
    <text evidence="3">Belongs to the cyclin family. Cyclin C subfamily.</text>
</comment>
<dbReference type="SUPFAM" id="SSF47954">
    <property type="entry name" value="Cyclin-like"/>
    <property type="match status" value="2"/>
</dbReference>
<evidence type="ECO:0000256" key="6">
    <source>
        <dbReference type="ARBA" id="ARBA00022692"/>
    </source>
</evidence>
<keyword evidence="11 19" id="KW-0472">Membrane</keyword>
<keyword evidence="24" id="KW-1185">Reference proteome</keyword>
<organism evidence="23 24">
    <name type="scientific">Rhodotorula mucilaginosa</name>
    <name type="common">Yeast</name>
    <name type="synonym">Rhodotorula rubra</name>
    <dbReference type="NCBI Taxonomy" id="5537"/>
    <lineage>
        <taxon>Eukaryota</taxon>
        <taxon>Fungi</taxon>
        <taxon>Dikarya</taxon>
        <taxon>Basidiomycota</taxon>
        <taxon>Pucciniomycotina</taxon>
        <taxon>Microbotryomycetes</taxon>
        <taxon>Sporidiobolales</taxon>
        <taxon>Sporidiobolaceae</taxon>
        <taxon>Rhodotorula</taxon>
    </lineage>
</organism>
<dbReference type="InterPro" id="IPR036915">
    <property type="entry name" value="Cyclin-like_sf"/>
</dbReference>
<dbReference type="PROSITE" id="PS50216">
    <property type="entry name" value="DHHC"/>
    <property type="match status" value="1"/>
</dbReference>
<feature type="domain" description="Cyclin-like" evidence="22">
    <location>
        <begin position="168"/>
        <end position="304"/>
    </location>
</feature>
<name>A0A9P7BAC0_RHOMI</name>
<keyword evidence="12 19" id="KW-0564">Palmitate</keyword>
<dbReference type="Proteomes" id="UP000777482">
    <property type="component" value="Unassembled WGS sequence"/>
</dbReference>
<dbReference type="GO" id="GO:0019706">
    <property type="term" value="F:protein-cysteine S-palmitoyltransferase activity"/>
    <property type="evidence" value="ECO:0007669"/>
    <property type="project" value="UniProtKB-UniRule"/>
</dbReference>
<dbReference type="PANTHER" id="PTHR12246">
    <property type="entry name" value="PALMITOYLTRANSFERASE ZDHHC16"/>
    <property type="match status" value="1"/>
</dbReference>
<dbReference type="FunFam" id="1.10.472.10:FF:000076">
    <property type="entry name" value="RNA polymerase II holoenzyme cyclin-like subunit"/>
    <property type="match status" value="1"/>
</dbReference>
<dbReference type="CDD" id="cd20513">
    <property type="entry name" value="CYCLIN_CCNC_rpt1"/>
    <property type="match status" value="1"/>
</dbReference>
<proteinExistence type="inferred from homology"/>
<evidence type="ECO:0000256" key="21">
    <source>
        <dbReference type="SAM" id="MobiDB-lite"/>
    </source>
</evidence>
<evidence type="ECO:0000256" key="11">
    <source>
        <dbReference type="ARBA" id="ARBA00023136"/>
    </source>
</evidence>
<feature type="domain" description="Cyclin-like" evidence="22">
    <location>
        <begin position="46"/>
        <end position="139"/>
    </location>
</feature>
<keyword evidence="14" id="KW-0804">Transcription</keyword>
<evidence type="ECO:0000313" key="23">
    <source>
        <dbReference type="EMBL" id="KAG0667645.1"/>
    </source>
</evidence>
<evidence type="ECO:0000256" key="14">
    <source>
        <dbReference type="ARBA" id="ARBA00023163"/>
    </source>
</evidence>
<keyword evidence="4" id="KW-0678">Repressor</keyword>
<evidence type="ECO:0000256" key="4">
    <source>
        <dbReference type="ARBA" id="ARBA00022491"/>
    </source>
</evidence>
<gene>
    <name evidence="19 23" type="primary">PFA4</name>
    <name evidence="23" type="ORF">C6P46_000182</name>
</gene>
<feature type="compositionally biased region" description="Low complexity" evidence="21">
    <location>
        <begin position="341"/>
        <end position="359"/>
    </location>
</feature>
<keyword evidence="9" id="KW-0805">Transcription regulation</keyword>
<keyword evidence="8 19" id="KW-1133">Transmembrane helix</keyword>
<feature type="compositionally biased region" description="Low complexity" evidence="21">
    <location>
        <begin position="856"/>
        <end position="872"/>
    </location>
</feature>
<evidence type="ECO:0000256" key="7">
    <source>
        <dbReference type="ARBA" id="ARBA00022824"/>
    </source>
</evidence>
<dbReference type="EMBL" id="PUHQ01000001">
    <property type="protein sequence ID" value="KAG0667645.1"/>
    <property type="molecule type" value="Genomic_DNA"/>
</dbReference>
<comment type="caution">
    <text evidence="23">The sequence shown here is derived from an EMBL/GenBank/DDBJ whole genome shotgun (WGS) entry which is preliminary data.</text>
</comment>
<dbReference type="Gene3D" id="1.10.472.10">
    <property type="entry name" value="Cyclin-like"/>
    <property type="match status" value="2"/>
</dbReference>
<evidence type="ECO:0000256" key="5">
    <source>
        <dbReference type="ARBA" id="ARBA00022679"/>
    </source>
</evidence>
<keyword evidence="16 19" id="KW-0449">Lipoprotein</keyword>
<comment type="similarity">
    <text evidence="19">Belongs to the DHHC palmitoyltransferase family. PFA4 subfamily.</text>
</comment>
<evidence type="ECO:0000313" key="24">
    <source>
        <dbReference type="Proteomes" id="UP000777482"/>
    </source>
</evidence>
<dbReference type="InterPro" id="IPR006671">
    <property type="entry name" value="Cyclin_N"/>
</dbReference>
<evidence type="ECO:0000256" key="10">
    <source>
        <dbReference type="ARBA" id="ARBA00023127"/>
    </source>
</evidence>
<feature type="region of interest" description="Disordered" evidence="21">
    <location>
        <begin position="776"/>
        <end position="880"/>
    </location>
</feature>
<keyword evidence="17 19" id="KW-0012">Acyltransferase</keyword>
<comment type="function">
    <text evidence="19">Mediates the reversible addition of palmitate to target proteins, thereby regulating their membrane association and biological function.</text>
</comment>
<evidence type="ECO:0000256" key="20">
    <source>
        <dbReference type="RuleBase" id="RU000383"/>
    </source>
</evidence>
<dbReference type="InterPro" id="IPR013763">
    <property type="entry name" value="Cyclin-like_dom"/>
</dbReference>
<comment type="catalytic activity">
    <reaction evidence="18 19">
        <text>L-cysteinyl-[protein] + hexadecanoyl-CoA = S-hexadecanoyl-L-cysteinyl-[protein] + CoA</text>
        <dbReference type="Rhea" id="RHEA:36683"/>
        <dbReference type="Rhea" id="RHEA-COMP:10131"/>
        <dbReference type="Rhea" id="RHEA-COMP:11032"/>
        <dbReference type="ChEBI" id="CHEBI:29950"/>
        <dbReference type="ChEBI" id="CHEBI:57287"/>
        <dbReference type="ChEBI" id="CHEBI:57379"/>
        <dbReference type="ChEBI" id="CHEBI:74151"/>
        <dbReference type="EC" id="2.3.1.225"/>
    </reaction>
</comment>
<dbReference type="AlphaFoldDB" id="A0A9P7BAC0"/>
<comment type="domain">
    <text evidence="19">The DHHC domain is required for palmitoyltransferase activity.</text>
</comment>
<protein>
    <recommendedName>
        <fullName evidence="19">Palmitoyltransferase PFA4</fullName>
        <ecNumber evidence="19">2.3.1.225</ecNumber>
    </recommendedName>
    <alternativeName>
        <fullName evidence="19">Protein S-acyltransferase</fullName>
        <shortName evidence="19">PAT</shortName>
    </alternativeName>
    <alternativeName>
        <fullName evidence="19">Protein fatty acyltransferase 4</fullName>
    </alternativeName>
</protein>
<sequence length="1046" mass="114643">MSANFYLSSHANNHLHPHAALLMARVDDLRHASELELAWIEIWSASTMQKICKRLGLRQQVLATAIVFFRRFYLRNAYCDTDPALVAATCCYLAAKAEETPVHVKTAASEAKTVFNDMGLTSFTSDNHRLAEMEFYLLEELDFHLIVYHPYRALVQLCGREGGAVTENSMEQKAMMLEMDDTSLQMAWFIINDTFRCSLCLVHPPHLIALAAIYLAFALHPPASAAAQILAPDTPADAAALSSSNVSSRTRRRSVDMTAANSGAAAAAAAADLNGTAAPPQRPDPIAFLASLQVDQSIVLEIVQEIISLYDLWSQLESSSSNGSNGGGVSSPVAQQLGVGASARLASASGSSSNSNNGAGPTGTGKGTPDDKVISIIRRMQEARMRELREERSKQAAARKVGQRRRGPASGRGGFWTETRLVEIEEAMGLESSMACPQPPGYCYAATARRRPCVPSPSPSPPLAPVRLLLPFLGVPEPTAAAFWSQLNGASPKPRSSSPCLARTVLLISFIGFSSQIFVVLPAVRYRYSDPELLRILLPFNLLLASVFYNYALVVRTDPGRVPKGWRPDPRLLETGHIEVKKQTGGPRFCRTCQEYKPPRAHHCRQCKRCVLRMDHHCPWVNNCVGHHNYGHFVRFLLVVDVACSYHLWMITTRALSAMNRFVEPTTTQIVMLVLNYTACVPVLIAVGVFSLFHLWSVVTNTTTIESWEKDRAVSLKRRGKIREADTQYRYPYHLGYVRNVQAVLGENPLWWMWPQPTPGNGLSFPVAIGTSPAQQLEWPPRDEFAPVRRKPARRPPPGEQAFTYGSGLNPALLPSHLRGADLDHPDRATLTLPSEGLRRRSVAPDPAAHEGRGASDSGSSYDSTTTPGSSDGEVDDEDDVPLGQLAARKTRQAAAKVGMGACTEDVTLDEELEGEDDEDLAPGRGVRIRRGSEGYEIRPRGLRSVAAGADGRAAVEGNVSDEWERVEPPDNHLEHSIRSFTSADPRGSCTSPSLTHLDASANGVKARRQWPATGRISWASDTTKIVLPRLQERDQLLVLLKKESE</sequence>
<feature type="region of interest" description="Disordered" evidence="21">
    <location>
        <begin position="341"/>
        <end position="414"/>
    </location>
</feature>
<dbReference type="GO" id="GO:0005789">
    <property type="term" value="C:endoplasmic reticulum membrane"/>
    <property type="evidence" value="ECO:0007669"/>
    <property type="project" value="UniProtKB-SubCell"/>
</dbReference>
<dbReference type="Pfam" id="PF00134">
    <property type="entry name" value="Cyclin_N"/>
    <property type="match status" value="1"/>
</dbReference>
<accession>A0A9P7BAC0</accession>
<feature type="compositionally biased region" description="Basic and acidic residues" evidence="21">
    <location>
        <begin position="368"/>
        <end position="394"/>
    </location>
</feature>
<dbReference type="Pfam" id="PF01529">
    <property type="entry name" value="DHHC"/>
    <property type="match status" value="1"/>
</dbReference>
<feature type="transmembrane region" description="Helical" evidence="19">
    <location>
        <begin position="533"/>
        <end position="552"/>
    </location>
</feature>
<evidence type="ECO:0000256" key="18">
    <source>
        <dbReference type="ARBA" id="ARBA00048048"/>
    </source>
</evidence>
<evidence type="ECO:0000256" key="13">
    <source>
        <dbReference type="ARBA" id="ARBA00023159"/>
    </source>
</evidence>
<evidence type="ECO:0000256" key="12">
    <source>
        <dbReference type="ARBA" id="ARBA00023139"/>
    </source>
</evidence>
<keyword evidence="5 19" id="KW-0808">Transferase</keyword>
<keyword evidence="15" id="KW-0539">Nucleus</keyword>
<evidence type="ECO:0000256" key="9">
    <source>
        <dbReference type="ARBA" id="ARBA00023015"/>
    </source>
</evidence>
<feature type="active site" description="S-palmitoyl cysteine intermediate" evidence="19">
    <location>
        <position position="618"/>
    </location>
</feature>
<keyword evidence="10 20" id="KW-0195">Cyclin</keyword>
<dbReference type="EC" id="2.3.1.225" evidence="19"/>
<keyword evidence="7 19" id="KW-0256">Endoplasmic reticulum</keyword>
<feature type="compositionally biased region" description="Basic and acidic residues" evidence="21">
    <location>
        <begin position="819"/>
        <end position="828"/>
    </location>
</feature>
<reference evidence="23 24" key="1">
    <citation type="submission" date="2020-11" db="EMBL/GenBank/DDBJ databases">
        <title>Kefir isolates.</title>
        <authorList>
            <person name="Marcisauskas S."/>
            <person name="Kim Y."/>
            <person name="Blasche S."/>
        </authorList>
    </citation>
    <scope>NUCLEOTIDE SEQUENCE [LARGE SCALE GENOMIC DNA]</scope>
    <source>
        <strain evidence="23 24">KR</strain>
    </source>
</reference>
<feature type="transmembrane region" description="Helical" evidence="19">
    <location>
        <begin position="670"/>
        <end position="696"/>
    </location>
</feature>
<keyword evidence="6 19" id="KW-0812">Transmembrane</keyword>
<keyword evidence="13" id="KW-0010">Activator</keyword>
<dbReference type="InterPro" id="IPR039859">
    <property type="entry name" value="PFA4/ZDH16/20/ERF2-like"/>
</dbReference>
<comment type="subcellular location">
    <subcellularLocation>
        <location evidence="19">Endoplasmic reticulum membrane</location>
        <topology evidence="19">Multi-pass membrane protein</topology>
    </subcellularLocation>
    <subcellularLocation>
        <location evidence="2">Membrane</location>
        <topology evidence="2">Multi-pass membrane protein</topology>
    </subcellularLocation>
    <subcellularLocation>
        <location evidence="1">Nucleus</location>
    </subcellularLocation>
</comment>
<dbReference type="GO" id="GO:0005634">
    <property type="term" value="C:nucleus"/>
    <property type="evidence" value="ECO:0007669"/>
    <property type="project" value="UniProtKB-SubCell"/>
</dbReference>
<dbReference type="SMART" id="SM00385">
    <property type="entry name" value="CYCLIN"/>
    <property type="match status" value="2"/>
</dbReference>
<dbReference type="InterPro" id="IPR033682">
    <property type="entry name" value="PFA4"/>
</dbReference>
<evidence type="ECO:0000256" key="2">
    <source>
        <dbReference type="ARBA" id="ARBA00004141"/>
    </source>
</evidence>
<dbReference type="HAMAP" id="MF_03199">
    <property type="entry name" value="DHHC_PAT_PFA4"/>
    <property type="match status" value="1"/>
</dbReference>
<evidence type="ECO:0000256" key="8">
    <source>
        <dbReference type="ARBA" id="ARBA00022989"/>
    </source>
</evidence>
<evidence type="ECO:0000256" key="17">
    <source>
        <dbReference type="ARBA" id="ARBA00023315"/>
    </source>
</evidence>
<feature type="transmembrane region" description="Helical" evidence="19">
    <location>
        <begin position="630"/>
        <end position="649"/>
    </location>
</feature>